<feature type="domain" description="Flagellar hook-associated protein 2 C-terminal" evidence="7">
    <location>
        <begin position="221"/>
        <end position="458"/>
    </location>
</feature>
<comment type="function">
    <text evidence="5">Required for morphogenesis and for the elongation of the flagellar filament by facilitating polymerization of the flagellin monomers at the tip of growing filament. Forms a capping structure, which prevents flagellin subunits (transported through the central channel of the flagellum) from leaking out without polymerization at the distal end.</text>
</comment>
<comment type="subunit">
    <text evidence="2 5">Homopentamer.</text>
</comment>
<dbReference type="InterPro" id="IPR040026">
    <property type="entry name" value="FliD"/>
</dbReference>
<dbReference type="Proteomes" id="UP000199476">
    <property type="component" value="Unassembled WGS sequence"/>
</dbReference>
<proteinExistence type="inferred from homology"/>
<dbReference type="PANTHER" id="PTHR30288:SF0">
    <property type="entry name" value="FLAGELLAR HOOK-ASSOCIATED PROTEIN 2"/>
    <property type="match status" value="1"/>
</dbReference>
<protein>
    <recommendedName>
        <fullName evidence="5">Flagellar hook-associated protein 2</fullName>
        <shortName evidence="5">HAP2</shortName>
    </recommendedName>
    <alternativeName>
        <fullName evidence="5">Flagellar cap protein</fullName>
    </alternativeName>
</protein>
<dbReference type="GO" id="GO:0009421">
    <property type="term" value="C:bacterial-type flagellum filament cap"/>
    <property type="evidence" value="ECO:0007669"/>
    <property type="project" value="InterPro"/>
</dbReference>
<dbReference type="GO" id="GO:0007155">
    <property type="term" value="P:cell adhesion"/>
    <property type="evidence" value="ECO:0007669"/>
    <property type="project" value="InterPro"/>
</dbReference>
<dbReference type="Pfam" id="PF07195">
    <property type="entry name" value="FliD_C"/>
    <property type="match status" value="1"/>
</dbReference>
<reference evidence="8 9" key="1">
    <citation type="submission" date="2016-10" db="EMBL/GenBank/DDBJ databases">
        <authorList>
            <person name="de Groot N.N."/>
        </authorList>
    </citation>
    <scope>NUCLEOTIDE SEQUENCE [LARGE SCALE GENOMIC DNA]</scope>
    <source>
        <strain evidence="8 9">SLAS-1</strain>
    </source>
</reference>
<evidence type="ECO:0000313" key="8">
    <source>
        <dbReference type="EMBL" id="SDL67903.1"/>
    </source>
</evidence>
<comment type="subcellular location">
    <subcellularLocation>
        <location evidence="5">Secreted</location>
    </subcellularLocation>
    <subcellularLocation>
        <location evidence="5">Bacterial flagellum</location>
    </subcellularLocation>
</comment>
<dbReference type="InterPro" id="IPR003481">
    <property type="entry name" value="FliD_N"/>
</dbReference>
<dbReference type="GO" id="GO:0009424">
    <property type="term" value="C:bacterial-type flagellum hook"/>
    <property type="evidence" value="ECO:0007669"/>
    <property type="project" value="UniProtKB-UniRule"/>
</dbReference>
<keyword evidence="4 5" id="KW-0975">Bacterial flagellum</keyword>
<dbReference type="EMBL" id="FNGO01000007">
    <property type="protein sequence ID" value="SDL67903.1"/>
    <property type="molecule type" value="Genomic_DNA"/>
</dbReference>
<dbReference type="GO" id="GO:0005576">
    <property type="term" value="C:extracellular region"/>
    <property type="evidence" value="ECO:0007669"/>
    <property type="project" value="UniProtKB-SubCell"/>
</dbReference>
<gene>
    <name evidence="8" type="ORF">SAMN04488692_10772</name>
</gene>
<feature type="domain" description="Flagellar hook-associated protein 2 N-terminal" evidence="6">
    <location>
        <begin position="12"/>
        <end position="107"/>
    </location>
</feature>
<accession>A0A1G9M1A3</accession>
<keyword evidence="8" id="KW-0966">Cell projection</keyword>
<keyword evidence="9" id="KW-1185">Reference proteome</keyword>
<evidence type="ECO:0000259" key="7">
    <source>
        <dbReference type="Pfam" id="PF07195"/>
    </source>
</evidence>
<feature type="coiled-coil region" evidence="5">
    <location>
        <begin position="24"/>
        <end position="51"/>
    </location>
</feature>
<evidence type="ECO:0000256" key="2">
    <source>
        <dbReference type="ARBA" id="ARBA00011255"/>
    </source>
</evidence>
<dbReference type="InterPro" id="IPR010809">
    <property type="entry name" value="FliD_C"/>
</dbReference>
<evidence type="ECO:0000313" key="9">
    <source>
        <dbReference type="Proteomes" id="UP000199476"/>
    </source>
</evidence>
<dbReference type="OrthoDB" id="9776025at2"/>
<dbReference type="Pfam" id="PF02465">
    <property type="entry name" value="FliD_N"/>
    <property type="match status" value="1"/>
</dbReference>
<dbReference type="AlphaFoldDB" id="A0A1G9M1A3"/>
<dbReference type="STRING" id="321763.SAMN04488692_10772"/>
<comment type="similarity">
    <text evidence="1 5">Belongs to the FliD family.</text>
</comment>
<keyword evidence="3 5" id="KW-0175">Coiled coil</keyword>
<keyword evidence="8" id="KW-0282">Flagellum</keyword>
<organism evidence="8 9">
    <name type="scientific">Halarsenatibacter silvermanii</name>
    <dbReference type="NCBI Taxonomy" id="321763"/>
    <lineage>
        <taxon>Bacteria</taxon>
        <taxon>Bacillati</taxon>
        <taxon>Bacillota</taxon>
        <taxon>Clostridia</taxon>
        <taxon>Halanaerobiales</taxon>
        <taxon>Halarsenatibacteraceae</taxon>
        <taxon>Halarsenatibacter</taxon>
    </lineage>
</organism>
<sequence>MVQGVSFDGMATGLETDEIINQLMEIERQSIVRQQQDIEEVESEREVWQQINQNLVDFDNTFSALDNEDIYQDREAISGDEEVMTVDAEPGAQPATYRDMRVEHRARANSFMADEAVWDVEDLDVEGTEEALGLDGDFQLSLAEDENTEVNINIEEEDSLADIRSSINQEAGDIAGARIVRGRLLIEAAETGDENAIAWEDTGDDEILETLTLSQDEHTEARDAEFQIEGMTETSATNENIELTDDVTIDLVGESAEEETFDIEVREDTAQFDETINEFVESYNEVQTHLSEMTDEEQPLQGDVTARRLQSSLRNAVMGAVEDIGEVNEEIFSLGEMGIEIDAASSETGDFDGLMSIADEGEFNQALDHHMDEVQNLFLGDEEAGVDGLIDRVNEQVETYVRERAHESGLIGDREDSLENEIGRIEDSIAREERRMESREERLRERFTRMETAVYEAQQQQQQVMSQIQQLGSASFSDMMM</sequence>
<evidence type="ECO:0000256" key="5">
    <source>
        <dbReference type="RuleBase" id="RU362066"/>
    </source>
</evidence>
<keyword evidence="5" id="KW-0964">Secreted</keyword>
<evidence type="ECO:0000259" key="6">
    <source>
        <dbReference type="Pfam" id="PF02465"/>
    </source>
</evidence>
<evidence type="ECO:0000256" key="1">
    <source>
        <dbReference type="ARBA" id="ARBA00009764"/>
    </source>
</evidence>
<evidence type="ECO:0000256" key="3">
    <source>
        <dbReference type="ARBA" id="ARBA00023054"/>
    </source>
</evidence>
<dbReference type="PANTHER" id="PTHR30288">
    <property type="entry name" value="FLAGELLAR CAP/ASSEMBLY PROTEIN FLID"/>
    <property type="match status" value="1"/>
</dbReference>
<keyword evidence="8" id="KW-0969">Cilium</keyword>
<feature type="coiled-coil region" evidence="5">
    <location>
        <begin position="415"/>
        <end position="442"/>
    </location>
</feature>
<evidence type="ECO:0000256" key="4">
    <source>
        <dbReference type="ARBA" id="ARBA00023143"/>
    </source>
</evidence>
<dbReference type="GO" id="GO:0071973">
    <property type="term" value="P:bacterial-type flagellum-dependent cell motility"/>
    <property type="evidence" value="ECO:0007669"/>
    <property type="project" value="TreeGrafter"/>
</dbReference>
<name>A0A1G9M1A3_9FIRM</name>
<dbReference type="RefSeq" id="WP_089759392.1">
    <property type="nucleotide sequence ID" value="NZ_FNGO01000007.1"/>
</dbReference>